<gene>
    <name evidence="1" type="ORF">GCM10010394_57280</name>
</gene>
<dbReference type="EMBL" id="BAAACA010000039">
    <property type="protein sequence ID" value="GAA0619361.1"/>
    <property type="molecule type" value="Genomic_DNA"/>
</dbReference>
<protein>
    <submittedName>
        <fullName evidence="1">Uncharacterized protein</fullName>
    </submittedName>
</protein>
<comment type="caution">
    <text evidence="1">The sequence shown here is derived from an EMBL/GenBank/DDBJ whole genome shotgun (WGS) entry which is preliminary data.</text>
</comment>
<sequence length="60" mass="6005">MGTSVGHPSGFGQPGTDVIITGIRHLVDLPYGTGRAGAMMAPPCLPDTPDTPTQAPVSGC</sequence>
<keyword evidence="2" id="KW-1185">Reference proteome</keyword>
<accession>A0ABP3RWR8</accession>
<proteinExistence type="predicted"/>
<evidence type="ECO:0000313" key="1">
    <source>
        <dbReference type="EMBL" id="GAA0619361.1"/>
    </source>
</evidence>
<name>A0ABP3RWR8_9ACTN</name>
<dbReference type="Proteomes" id="UP001500668">
    <property type="component" value="Unassembled WGS sequence"/>
</dbReference>
<evidence type="ECO:0000313" key="2">
    <source>
        <dbReference type="Proteomes" id="UP001500668"/>
    </source>
</evidence>
<reference evidence="2" key="1">
    <citation type="journal article" date="2019" name="Int. J. Syst. Evol. Microbiol.">
        <title>The Global Catalogue of Microorganisms (GCM) 10K type strain sequencing project: providing services to taxonomists for standard genome sequencing and annotation.</title>
        <authorList>
            <consortium name="The Broad Institute Genomics Platform"/>
            <consortium name="The Broad Institute Genome Sequencing Center for Infectious Disease"/>
            <person name="Wu L."/>
            <person name="Ma J."/>
        </authorList>
    </citation>
    <scope>NUCLEOTIDE SEQUENCE [LARGE SCALE GENOMIC DNA]</scope>
    <source>
        <strain evidence="2">JCM 5067</strain>
    </source>
</reference>
<organism evidence="1 2">
    <name type="scientific">Streptomyces crystallinus</name>
    <dbReference type="NCBI Taxonomy" id="68191"/>
    <lineage>
        <taxon>Bacteria</taxon>
        <taxon>Bacillati</taxon>
        <taxon>Actinomycetota</taxon>
        <taxon>Actinomycetes</taxon>
        <taxon>Kitasatosporales</taxon>
        <taxon>Streptomycetaceae</taxon>
        <taxon>Streptomyces</taxon>
    </lineage>
</organism>